<dbReference type="InterPro" id="IPR029068">
    <property type="entry name" value="Glyas_Bleomycin-R_OHBP_Dase"/>
</dbReference>
<evidence type="ECO:0000256" key="1">
    <source>
        <dbReference type="SAM" id="MobiDB-lite"/>
    </source>
</evidence>
<evidence type="ECO:0008006" key="4">
    <source>
        <dbReference type="Google" id="ProtNLM"/>
    </source>
</evidence>
<organism evidence="2 3">
    <name type="scientific">Cellulomonas wangsupingiae</name>
    <dbReference type="NCBI Taxonomy" id="2968085"/>
    <lineage>
        <taxon>Bacteria</taxon>
        <taxon>Bacillati</taxon>
        <taxon>Actinomycetota</taxon>
        <taxon>Actinomycetes</taxon>
        <taxon>Micrococcales</taxon>
        <taxon>Cellulomonadaceae</taxon>
        <taxon>Cellulomonas</taxon>
    </lineage>
</organism>
<sequence length="260" mass="28137">MAQDLWGSASTVPALPCGDIDELCEFWVALGFEVTYRQLRPQPYLALRRGGVDLHYFGLDGIAPQDSYSTCLVLVDDTGAVFETLADGLRSRYARLPLTGFPRITRPRRRANAGGVTGFSLIDPAGNWVRFMRRPPPPDRAAPAAAGDSSRAAYAERPPDRLARALDDAVVQADSRGEPDQARKILAGALRRADDARDVDRVRALAFLAELAVRTQDDAAAGDLLDELAAVERTLDPGAAREVAQELTQAAELRADLAGR</sequence>
<feature type="compositionally biased region" description="Low complexity" evidence="1">
    <location>
        <begin position="141"/>
        <end position="153"/>
    </location>
</feature>
<dbReference type="Gene3D" id="3.10.180.10">
    <property type="entry name" value="2,3-Dihydroxybiphenyl 1,2-Dioxygenase, domain 1"/>
    <property type="match status" value="1"/>
</dbReference>
<gene>
    <name evidence="2" type="ORF">NP075_07030</name>
</gene>
<protein>
    <recommendedName>
        <fullName evidence="4">VOC family protein</fullName>
    </recommendedName>
</protein>
<accession>A0ABY5K7L3</accession>
<dbReference type="Proteomes" id="UP001317322">
    <property type="component" value="Chromosome"/>
</dbReference>
<evidence type="ECO:0000313" key="3">
    <source>
        <dbReference type="Proteomes" id="UP001317322"/>
    </source>
</evidence>
<evidence type="ECO:0000313" key="2">
    <source>
        <dbReference type="EMBL" id="UUI66454.1"/>
    </source>
</evidence>
<feature type="region of interest" description="Disordered" evidence="1">
    <location>
        <begin position="132"/>
        <end position="158"/>
    </location>
</feature>
<dbReference type="RefSeq" id="WP_227564364.1">
    <property type="nucleotide sequence ID" value="NZ_CP101989.1"/>
</dbReference>
<dbReference type="EMBL" id="CP101989">
    <property type="protein sequence ID" value="UUI66454.1"/>
    <property type="molecule type" value="Genomic_DNA"/>
</dbReference>
<proteinExistence type="predicted"/>
<dbReference type="SUPFAM" id="SSF54593">
    <property type="entry name" value="Glyoxalase/Bleomycin resistance protein/Dihydroxybiphenyl dioxygenase"/>
    <property type="match status" value="1"/>
</dbReference>
<keyword evidence="3" id="KW-1185">Reference proteome</keyword>
<reference evidence="2 3" key="1">
    <citation type="submission" date="2022-07" db="EMBL/GenBank/DDBJ databases">
        <title>Novel species in genus cellulomonas.</title>
        <authorList>
            <person name="Ye L."/>
        </authorList>
    </citation>
    <scope>NUCLEOTIDE SEQUENCE [LARGE SCALE GENOMIC DNA]</scope>
    <source>
        <strain evidence="3">zg-Y908</strain>
    </source>
</reference>
<name>A0ABY5K7L3_9CELL</name>